<dbReference type="AlphaFoldDB" id="A0ABD0L775"/>
<accession>A0ABD0L775</accession>
<protein>
    <submittedName>
        <fullName evidence="2">Uncharacterized protein</fullName>
    </submittedName>
</protein>
<organism evidence="2 3">
    <name type="scientific">Batillaria attramentaria</name>
    <dbReference type="NCBI Taxonomy" id="370345"/>
    <lineage>
        <taxon>Eukaryota</taxon>
        <taxon>Metazoa</taxon>
        <taxon>Spiralia</taxon>
        <taxon>Lophotrochozoa</taxon>
        <taxon>Mollusca</taxon>
        <taxon>Gastropoda</taxon>
        <taxon>Caenogastropoda</taxon>
        <taxon>Sorbeoconcha</taxon>
        <taxon>Cerithioidea</taxon>
        <taxon>Batillariidae</taxon>
        <taxon>Batillaria</taxon>
    </lineage>
</organism>
<keyword evidence="3" id="KW-1185">Reference proteome</keyword>
<dbReference type="EMBL" id="JACVVK020000079">
    <property type="protein sequence ID" value="KAK7494904.1"/>
    <property type="molecule type" value="Genomic_DNA"/>
</dbReference>
<feature type="region of interest" description="Disordered" evidence="1">
    <location>
        <begin position="62"/>
        <end position="92"/>
    </location>
</feature>
<name>A0ABD0L775_9CAEN</name>
<comment type="caution">
    <text evidence="2">The sequence shown here is derived from an EMBL/GenBank/DDBJ whole genome shotgun (WGS) entry which is preliminary data.</text>
</comment>
<dbReference type="Proteomes" id="UP001519460">
    <property type="component" value="Unassembled WGS sequence"/>
</dbReference>
<sequence length="92" mass="10561">MKHLSLFPTKKISKDPIVLGTTGWAQVESSPKTKQQMVQTLRTERLNHRMIRVTGNQRLELSQVSPRRSRDGSQKVCLETNHRKWPEAPGLT</sequence>
<proteinExistence type="predicted"/>
<evidence type="ECO:0000313" key="3">
    <source>
        <dbReference type="Proteomes" id="UP001519460"/>
    </source>
</evidence>
<evidence type="ECO:0000313" key="2">
    <source>
        <dbReference type="EMBL" id="KAK7494904.1"/>
    </source>
</evidence>
<evidence type="ECO:0000256" key="1">
    <source>
        <dbReference type="SAM" id="MobiDB-lite"/>
    </source>
</evidence>
<reference evidence="2 3" key="1">
    <citation type="journal article" date="2023" name="Sci. Data">
        <title>Genome assembly of the Korean intertidal mud-creeper Batillaria attramentaria.</title>
        <authorList>
            <person name="Patra A.K."/>
            <person name="Ho P.T."/>
            <person name="Jun S."/>
            <person name="Lee S.J."/>
            <person name="Kim Y."/>
            <person name="Won Y.J."/>
        </authorList>
    </citation>
    <scope>NUCLEOTIDE SEQUENCE [LARGE SCALE GENOMIC DNA]</scope>
    <source>
        <strain evidence="2">Wonlab-2016</strain>
    </source>
</reference>
<gene>
    <name evidence="2" type="ORF">BaRGS_00013783</name>
</gene>